<sequence>MSTPSPPRRLFSASISTLIVICTSCWYMSSNSNAIASQVLFSKFGNPKDEGEARIALLAQLLTTSQLVLGVVFSASFFCIHRFITGKKEGMLHNIRAYDLFIGVLHYIGSLCTNMGFAYGSASLVQCVKLLEPIETLILMVLAIIIRDKVLARSGGNARREIGQILSVRKVTSTFVIIGGTMLLLTQKSMDPNPKSIVFALISGFCMASRNVLKKTTSSTGGTETKSKESRSSGEAFVLGIQSFAFITTMAAIPATCATLSCYVFRYSALKTVISSFVEAENEAASPLGRAIVFHCLYNVFSITVLCLTTATTHSLLNVGKRIVNVLAAAAYFSVALSMSGKGGILLATVGAFLYNDNSIERIRKSAVGKYFVDDQDDLSKGGIETAQSTESAATV</sequence>
<evidence type="ECO:0000256" key="3">
    <source>
        <dbReference type="ARBA" id="ARBA00022989"/>
    </source>
</evidence>
<keyword evidence="4 5" id="KW-0472">Membrane</keyword>
<keyword evidence="8" id="KW-1185">Reference proteome</keyword>
<proteinExistence type="predicted"/>
<reference evidence="7 8" key="1">
    <citation type="submission" date="2024-10" db="EMBL/GenBank/DDBJ databases">
        <title>Updated reference genomes for cyclostephanoid diatoms.</title>
        <authorList>
            <person name="Roberts W.R."/>
            <person name="Alverson A.J."/>
        </authorList>
    </citation>
    <scope>NUCLEOTIDE SEQUENCE [LARGE SCALE GENOMIC DNA]</scope>
    <source>
        <strain evidence="7 8">AJA010-31</strain>
    </source>
</reference>
<protein>
    <recommendedName>
        <fullName evidence="6">Sugar phosphate transporter domain-containing protein</fullName>
    </recommendedName>
</protein>
<comment type="caution">
    <text evidence="7">The sequence shown here is derived from an EMBL/GenBank/DDBJ whole genome shotgun (WGS) entry which is preliminary data.</text>
</comment>
<name>A0ABD3QNY7_9STRA</name>
<dbReference type="PANTHER" id="PTHR11132">
    <property type="entry name" value="SOLUTE CARRIER FAMILY 35"/>
    <property type="match status" value="1"/>
</dbReference>
<evidence type="ECO:0000256" key="5">
    <source>
        <dbReference type="SAM" id="Phobius"/>
    </source>
</evidence>
<evidence type="ECO:0000313" key="8">
    <source>
        <dbReference type="Proteomes" id="UP001530400"/>
    </source>
</evidence>
<organism evidence="7 8">
    <name type="scientific">Cyclotella atomus</name>
    <dbReference type="NCBI Taxonomy" id="382360"/>
    <lineage>
        <taxon>Eukaryota</taxon>
        <taxon>Sar</taxon>
        <taxon>Stramenopiles</taxon>
        <taxon>Ochrophyta</taxon>
        <taxon>Bacillariophyta</taxon>
        <taxon>Coscinodiscophyceae</taxon>
        <taxon>Thalassiosirophycidae</taxon>
        <taxon>Stephanodiscales</taxon>
        <taxon>Stephanodiscaceae</taxon>
        <taxon>Cyclotella</taxon>
    </lineage>
</organism>
<evidence type="ECO:0000313" key="7">
    <source>
        <dbReference type="EMBL" id="KAL3801919.1"/>
    </source>
</evidence>
<feature type="transmembrane region" description="Helical" evidence="5">
    <location>
        <begin position="128"/>
        <end position="146"/>
    </location>
</feature>
<keyword evidence="2 5" id="KW-0812">Transmembrane</keyword>
<dbReference type="AlphaFoldDB" id="A0ABD3QNY7"/>
<comment type="subcellular location">
    <subcellularLocation>
        <location evidence="1">Membrane</location>
        <topology evidence="1">Multi-pass membrane protein</topology>
    </subcellularLocation>
</comment>
<dbReference type="InterPro" id="IPR004853">
    <property type="entry name" value="Sugar_P_trans_dom"/>
</dbReference>
<dbReference type="Proteomes" id="UP001530400">
    <property type="component" value="Unassembled WGS sequence"/>
</dbReference>
<feature type="transmembrane region" description="Helical" evidence="5">
    <location>
        <begin position="329"/>
        <end position="355"/>
    </location>
</feature>
<dbReference type="Pfam" id="PF03151">
    <property type="entry name" value="TPT"/>
    <property type="match status" value="1"/>
</dbReference>
<feature type="domain" description="Sugar phosphate transporter" evidence="6">
    <location>
        <begin position="162"/>
        <end position="356"/>
    </location>
</feature>
<evidence type="ECO:0000256" key="4">
    <source>
        <dbReference type="ARBA" id="ARBA00023136"/>
    </source>
</evidence>
<dbReference type="InterPro" id="IPR050186">
    <property type="entry name" value="TPT_transporter"/>
</dbReference>
<evidence type="ECO:0000259" key="6">
    <source>
        <dbReference type="Pfam" id="PF03151"/>
    </source>
</evidence>
<evidence type="ECO:0000256" key="2">
    <source>
        <dbReference type="ARBA" id="ARBA00022692"/>
    </source>
</evidence>
<gene>
    <name evidence="7" type="ORF">ACHAWO_010691</name>
</gene>
<dbReference type="GO" id="GO:0016020">
    <property type="term" value="C:membrane"/>
    <property type="evidence" value="ECO:0007669"/>
    <property type="project" value="UniProtKB-SubCell"/>
</dbReference>
<accession>A0ABD3QNY7</accession>
<feature type="transmembrane region" description="Helical" evidence="5">
    <location>
        <begin position="100"/>
        <end position="122"/>
    </location>
</feature>
<feature type="transmembrane region" description="Helical" evidence="5">
    <location>
        <begin position="58"/>
        <end position="80"/>
    </location>
</feature>
<keyword evidence="3 5" id="KW-1133">Transmembrane helix</keyword>
<dbReference type="EMBL" id="JALLPJ020000118">
    <property type="protein sequence ID" value="KAL3801919.1"/>
    <property type="molecule type" value="Genomic_DNA"/>
</dbReference>
<feature type="transmembrane region" description="Helical" evidence="5">
    <location>
        <begin position="167"/>
        <end position="185"/>
    </location>
</feature>
<evidence type="ECO:0000256" key="1">
    <source>
        <dbReference type="ARBA" id="ARBA00004141"/>
    </source>
</evidence>
<feature type="transmembrane region" description="Helical" evidence="5">
    <location>
        <begin position="296"/>
        <end position="317"/>
    </location>
</feature>